<dbReference type="PANTHER" id="PTHR47197:SF3">
    <property type="entry name" value="DIHYDRO-HEME D1 DEHYDROGENASE"/>
    <property type="match status" value="1"/>
</dbReference>
<dbReference type="RefSeq" id="WP_270042142.1">
    <property type="nucleotide sequence ID" value="NZ_JAPDOD010000021.1"/>
</dbReference>
<dbReference type="InterPro" id="IPR011048">
    <property type="entry name" value="Haem_d1_sf"/>
</dbReference>
<dbReference type="SUPFAM" id="SSF51004">
    <property type="entry name" value="C-terminal (heme d1) domain of cytochrome cd1-nitrite reductase"/>
    <property type="match status" value="1"/>
</dbReference>
<evidence type="ECO:0000313" key="3">
    <source>
        <dbReference type="Proteomes" id="UP001149140"/>
    </source>
</evidence>
<feature type="chain" id="PRO_5040760079" description="Lactonase family protein" evidence="1">
    <location>
        <begin position="27"/>
        <end position="369"/>
    </location>
</feature>
<comment type="caution">
    <text evidence="2">The sequence shown here is derived from an EMBL/GenBank/DDBJ whole genome shotgun (WGS) entry which is preliminary data.</text>
</comment>
<keyword evidence="1" id="KW-0732">Signal</keyword>
<dbReference type="InterPro" id="IPR051200">
    <property type="entry name" value="Host-pathogen_enzymatic-act"/>
</dbReference>
<dbReference type="PANTHER" id="PTHR47197">
    <property type="entry name" value="PROTEIN NIRF"/>
    <property type="match status" value="1"/>
</dbReference>
<organism evidence="2 3">
    <name type="scientific">Solirubrobacter ginsenosidimutans</name>
    <dbReference type="NCBI Taxonomy" id="490573"/>
    <lineage>
        <taxon>Bacteria</taxon>
        <taxon>Bacillati</taxon>
        <taxon>Actinomycetota</taxon>
        <taxon>Thermoleophilia</taxon>
        <taxon>Solirubrobacterales</taxon>
        <taxon>Solirubrobacteraceae</taxon>
        <taxon>Solirubrobacter</taxon>
    </lineage>
</organism>
<keyword evidence="3" id="KW-1185">Reference proteome</keyword>
<accession>A0A9X3S494</accession>
<proteinExistence type="predicted"/>
<feature type="signal peptide" evidence="1">
    <location>
        <begin position="1"/>
        <end position="26"/>
    </location>
</feature>
<dbReference type="EMBL" id="JAPDOD010000021">
    <property type="protein sequence ID" value="MDA0162901.1"/>
    <property type="molecule type" value="Genomic_DNA"/>
</dbReference>
<sequence length="369" mass="36871">MKFSRFAGAAGAALAAAALLAGPAAASPQRAAGAVFVQTDDPAGNTVVAYDRTPDGSLKPAGSYRTGGLGGVLDGSVVDHLASQGSLQLDREHGLLYAVNAGSNTITVFGVDGDRLVRRQVLPSFGDFPASIAVHDNLVYVLNARRGGSVQGYVRIAGFLVPIPAWHRALGLDPAATPEFTHTPGQVAFTPDGNRLLVTTKASTNAVQVFDVDRLGGLAFKPTTTTLAGAVPFAVAFDPRGNLAIAEAGPNAVATFGIDRRGTLQPIAQAATGQAATCWIVDVGGRLYLSNAGSGTISAFDGALRPVGVTSTGAGTVDAAGSSDGRFLYVQTGAAGGVDAFRVGSDGSLTPAGSVAVPGAAGGEGIAAS</sequence>
<evidence type="ECO:0008006" key="4">
    <source>
        <dbReference type="Google" id="ProtNLM"/>
    </source>
</evidence>
<evidence type="ECO:0000256" key="1">
    <source>
        <dbReference type="SAM" id="SignalP"/>
    </source>
</evidence>
<dbReference type="Gene3D" id="2.130.10.10">
    <property type="entry name" value="YVTN repeat-like/Quinoprotein amine dehydrogenase"/>
    <property type="match status" value="2"/>
</dbReference>
<reference evidence="2" key="1">
    <citation type="submission" date="2022-10" db="EMBL/GenBank/DDBJ databases">
        <title>The WGS of Solirubrobacter ginsenosidimutans DSM 21036.</title>
        <authorList>
            <person name="Jiang Z."/>
        </authorList>
    </citation>
    <scope>NUCLEOTIDE SEQUENCE</scope>
    <source>
        <strain evidence="2">DSM 21036</strain>
    </source>
</reference>
<evidence type="ECO:0000313" key="2">
    <source>
        <dbReference type="EMBL" id="MDA0162901.1"/>
    </source>
</evidence>
<gene>
    <name evidence="2" type="ORF">OM076_21695</name>
</gene>
<name>A0A9X3S494_9ACTN</name>
<dbReference type="Proteomes" id="UP001149140">
    <property type="component" value="Unassembled WGS sequence"/>
</dbReference>
<dbReference type="AlphaFoldDB" id="A0A9X3S494"/>
<dbReference type="InterPro" id="IPR015943">
    <property type="entry name" value="WD40/YVTN_repeat-like_dom_sf"/>
</dbReference>
<protein>
    <recommendedName>
        <fullName evidence="4">Lactonase family protein</fullName>
    </recommendedName>
</protein>